<keyword evidence="2" id="KW-0812">Transmembrane</keyword>
<dbReference type="Pfam" id="PF00144">
    <property type="entry name" value="Beta-lactamase"/>
    <property type="match status" value="1"/>
</dbReference>
<evidence type="ECO:0000313" key="4">
    <source>
        <dbReference type="EMBL" id="KRL48453.1"/>
    </source>
</evidence>
<dbReference type="InterPro" id="IPR012338">
    <property type="entry name" value="Beta-lactam/transpept-like"/>
</dbReference>
<dbReference type="PANTHER" id="PTHR43283">
    <property type="entry name" value="BETA-LACTAMASE-RELATED"/>
    <property type="match status" value="1"/>
</dbReference>
<feature type="transmembrane region" description="Helical" evidence="2">
    <location>
        <begin position="12"/>
        <end position="31"/>
    </location>
</feature>
<dbReference type="InterPro" id="IPR050789">
    <property type="entry name" value="Diverse_Enzym_Activities"/>
</dbReference>
<organism evidence="4 5">
    <name type="scientific">Levilactobacillus spicheri DSM 15429</name>
    <dbReference type="NCBI Taxonomy" id="1423805"/>
    <lineage>
        <taxon>Bacteria</taxon>
        <taxon>Bacillati</taxon>
        <taxon>Bacillota</taxon>
        <taxon>Bacilli</taxon>
        <taxon>Lactobacillales</taxon>
        <taxon>Lactobacillaceae</taxon>
        <taxon>Levilactobacillus</taxon>
    </lineage>
</organism>
<feature type="domain" description="Beta-lactamase-related" evidence="3">
    <location>
        <begin position="97"/>
        <end position="389"/>
    </location>
</feature>
<reference evidence="4 5" key="1">
    <citation type="journal article" date="2015" name="Genome Announc.">
        <title>Expanding the biotechnology potential of lactobacilli through comparative genomics of 213 strains and associated genera.</title>
        <authorList>
            <person name="Sun Z."/>
            <person name="Harris H.M."/>
            <person name="McCann A."/>
            <person name="Guo C."/>
            <person name="Argimon S."/>
            <person name="Zhang W."/>
            <person name="Yang X."/>
            <person name="Jeffery I.B."/>
            <person name="Cooney J.C."/>
            <person name="Kagawa T.F."/>
            <person name="Liu W."/>
            <person name="Song Y."/>
            <person name="Salvetti E."/>
            <person name="Wrobel A."/>
            <person name="Rasinkangas P."/>
            <person name="Parkhill J."/>
            <person name="Rea M.C."/>
            <person name="O'Sullivan O."/>
            <person name="Ritari J."/>
            <person name="Douillard F.P."/>
            <person name="Paul Ross R."/>
            <person name="Yang R."/>
            <person name="Briner A.E."/>
            <person name="Felis G.E."/>
            <person name="de Vos W.M."/>
            <person name="Barrangou R."/>
            <person name="Klaenhammer T.R."/>
            <person name="Caufield P.W."/>
            <person name="Cui Y."/>
            <person name="Zhang H."/>
            <person name="O'Toole P.W."/>
        </authorList>
    </citation>
    <scope>NUCLEOTIDE SEQUENCE [LARGE SCALE GENOMIC DNA]</scope>
    <source>
        <strain evidence="4 5">DSM 15429</strain>
    </source>
</reference>
<evidence type="ECO:0000313" key="5">
    <source>
        <dbReference type="Proteomes" id="UP000051835"/>
    </source>
</evidence>
<dbReference type="Proteomes" id="UP000051835">
    <property type="component" value="Unassembled WGS sequence"/>
</dbReference>
<dbReference type="SUPFAM" id="SSF56601">
    <property type="entry name" value="beta-lactamase/transpeptidase-like"/>
    <property type="match status" value="1"/>
</dbReference>
<keyword evidence="2" id="KW-1133">Transmembrane helix</keyword>
<dbReference type="EMBL" id="AZFC01000016">
    <property type="protein sequence ID" value="KRL48453.1"/>
    <property type="molecule type" value="Genomic_DNA"/>
</dbReference>
<name>A0A0R1R2W5_9LACO</name>
<gene>
    <name evidence="4" type="ORF">FD37_GL001587</name>
</gene>
<keyword evidence="2" id="KW-0472">Membrane</keyword>
<evidence type="ECO:0000256" key="2">
    <source>
        <dbReference type="SAM" id="Phobius"/>
    </source>
</evidence>
<feature type="region of interest" description="Disordered" evidence="1">
    <location>
        <begin position="59"/>
        <end position="81"/>
    </location>
</feature>
<proteinExistence type="predicted"/>
<comment type="caution">
    <text evidence="4">The sequence shown here is derived from an EMBL/GenBank/DDBJ whole genome shotgun (WGS) entry which is preliminary data.</text>
</comment>
<sequence length="414" mass="46114">MGESELNTRNLKHWMVLLLVILGIGGVVYGMHRIDANDQKEVAATNQQHVTTTRKALAKDAAQSKAERAKKKTTFDKRHKGTKTPVLTAQINKTLKAKKFVGTALVVKNDHVVYQKAFGYANRARGKKNTVRSEYLINSVQKSLTGQLVMRAVQSGQLQLTDKLSQYYPHIKGGDRVTVRQMLDMTGGLVGNMAPTNTLTENQAYQYAEQTVRVDRQKIGKFDYQPISFVLLAGILHQVTHQSYYQLFYRQIVTPLDLNHTSFAQLRKSSKTMTIGYGGQEPKLYDQPHIPAAADMAAQIATGNAVMSAGDLFRAERAIIQGTLLSTPTGAQVLHQATTNLHYTGGLYHLGQTGYYGHGMGDFYESTFVISKDGRTGVVFLSNNFKKATMYPKWSTEQDAMTLFNQINTEKTLH</sequence>
<dbReference type="PATRIC" id="fig|1423805.4.peg.1624"/>
<feature type="compositionally biased region" description="Basic residues" evidence="1">
    <location>
        <begin position="68"/>
        <end position="81"/>
    </location>
</feature>
<evidence type="ECO:0000256" key="1">
    <source>
        <dbReference type="SAM" id="MobiDB-lite"/>
    </source>
</evidence>
<evidence type="ECO:0000259" key="3">
    <source>
        <dbReference type="Pfam" id="PF00144"/>
    </source>
</evidence>
<protein>
    <submittedName>
        <fullName evidence="4">Beta-lactamase class C related penicillin binding protein</fullName>
    </submittedName>
</protein>
<accession>A0A0R1R2W5</accession>
<dbReference type="InterPro" id="IPR001466">
    <property type="entry name" value="Beta-lactam-related"/>
</dbReference>
<dbReference type="AlphaFoldDB" id="A0A0R1R2W5"/>
<dbReference type="Gene3D" id="3.40.710.10">
    <property type="entry name" value="DD-peptidase/beta-lactamase superfamily"/>
    <property type="match status" value="1"/>
</dbReference>